<protein>
    <submittedName>
        <fullName evidence="1">Cryptochrome/photolyase family protein</fullName>
    </submittedName>
</protein>
<evidence type="ECO:0000313" key="2">
    <source>
        <dbReference type="Proteomes" id="UP000298133"/>
    </source>
</evidence>
<proteinExistence type="predicted"/>
<dbReference type="InterPro" id="IPR052551">
    <property type="entry name" value="UV-DNA_repair_photolyase"/>
</dbReference>
<dbReference type="InterPro" id="IPR036134">
    <property type="entry name" value="Crypto/Photolyase_FAD-like_sf"/>
</dbReference>
<dbReference type="Gene3D" id="1.25.40.80">
    <property type="match status" value="1"/>
</dbReference>
<dbReference type="InterPro" id="IPR014729">
    <property type="entry name" value="Rossmann-like_a/b/a_fold"/>
</dbReference>
<comment type="caution">
    <text evidence="1">The sequence shown here is derived from an EMBL/GenBank/DDBJ whole genome shotgun (WGS) entry which is preliminary data.</text>
</comment>
<dbReference type="Gene3D" id="1.10.579.10">
    <property type="entry name" value="DNA Cyclobutane Dipyrimidine Photolyase, subunit A, domain 3"/>
    <property type="match status" value="1"/>
</dbReference>
<evidence type="ECO:0000313" key="1">
    <source>
        <dbReference type="EMBL" id="TFH68725.1"/>
    </source>
</evidence>
<keyword evidence="1" id="KW-0456">Lyase</keyword>
<name>A0A4Y8UIS1_9GAMM</name>
<dbReference type="EMBL" id="SPIA01000001">
    <property type="protein sequence ID" value="TFH68725.1"/>
    <property type="molecule type" value="Genomic_DNA"/>
</dbReference>
<keyword evidence="2" id="KW-1185">Reference proteome</keyword>
<dbReference type="GO" id="GO:0016829">
    <property type="term" value="F:lyase activity"/>
    <property type="evidence" value="ECO:0007669"/>
    <property type="project" value="UniProtKB-KW"/>
</dbReference>
<dbReference type="OrthoDB" id="5288100at2"/>
<gene>
    <name evidence="1" type="ORF">E3W66_01855</name>
</gene>
<dbReference type="AlphaFoldDB" id="A0A4Y8UIS1"/>
<reference evidence="1 2" key="1">
    <citation type="submission" date="2019-03" db="EMBL/GenBank/DDBJ databases">
        <title>Draft genome of Gammaproteobacteria bacterium LSUCC0057, a member of the SAR92 clade.</title>
        <authorList>
            <person name="Lanclos V.C."/>
            <person name="Doiron C."/>
            <person name="Henson M.W."/>
            <person name="Thrash J.C."/>
        </authorList>
    </citation>
    <scope>NUCLEOTIDE SEQUENCE [LARGE SCALE GENOMIC DNA]</scope>
    <source>
        <strain evidence="1 2">LSUCC0057</strain>
    </source>
</reference>
<accession>A0A4Y8UIS1</accession>
<dbReference type="PANTHER" id="PTHR38657:SF1">
    <property type="entry name" value="SLR1343 PROTEIN"/>
    <property type="match status" value="1"/>
</dbReference>
<dbReference type="Proteomes" id="UP000298133">
    <property type="component" value="Unassembled WGS sequence"/>
</dbReference>
<dbReference type="SUPFAM" id="SSF48173">
    <property type="entry name" value="Cryptochrome/photolyase FAD-binding domain"/>
    <property type="match status" value="1"/>
</dbReference>
<organism evidence="1 2">
    <name type="scientific">Gammaproteobacteria bacterium LSUCC0057</name>
    <dbReference type="NCBI Taxonomy" id="2559237"/>
    <lineage>
        <taxon>Bacteria</taxon>
        <taxon>Pseudomonadati</taxon>
        <taxon>Pseudomonadota</taxon>
        <taxon>Gammaproteobacteria</taxon>
        <taxon>Cellvibrionales</taxon>
        <taxon>Porticoccaceae</taxon>
        <taxon>SAR92 clade</taxon>
    </lineage>
</organism>
<sequence length="512" mass="58200">MAVLRLILADQLSDTLATLRDADRQRDWLVFCEVASEASYVNHHKKKIALLFSAMRHFAQHLRDAGWQVHYSDYADPRNSGSLAGEVARLLAELNCDSVVVTEPGEYRLLAEMQQWQQQLQVPVTLLEDDRFLASGADFAAWAAGRKQLRMEFFYREMRRRYQILLDGDQPVGGAWNFDSDNRKPAPADLAVAAPLRFSADATTKQVLVLVAEQFADHPGQLEPFHFAVTREQALQVLDYFIDHSLVLFGDYQDAMVEGEPWLFHSHISFYLNCGLLLPLECIDAAERAYRNGRAPLNAVEGFIRQILGWREYVRGIYWLQMPDYKAANFFDAQRPLPALYWGGATKMNCLAQCVSETLDNAYAHHIQRLMVLGNFALLAGIAPAEVNDWYLAVYADAYEWVELPNVTGMVLFADGGVVASKPYAAGGAYISRMSNYCKKCHYRVKQRDGEQACPFNYLYWDFLARHRQQLDNNPRLGMIYRSYDKMSADKQQLIATDAASFLQRLEAGEAV</sequence>
<dbReference type="Gene3D" id="1.10.10.1710">
    <property type="entry name" value="Deoxyribodipyrimidine photolyase-related"/>
    <property type="match status" value="1"/>
</dbReference>
<dbReference type="PANTHER" id="PTHR38657">
    <property type="entry name" value="SLR1343 PROTEIN"/>
    <property type="match status" value="1"/>
</dbReference>
<dbReference type="InterPro" id="IPR007357">
    <property type="entry name" value="PhrB-like"/>
</dbReference>
<dbReference type="Pfam" id="PF04244">
    <property type="entry name" value="DPRP"/>
    <property type="match status" value="1"/>
</dbReference>
<dbReference type="Gene3D" id="3.40.50.620">
    <property type="entry name" value="HUPs"/>
    <property type="match status" value="1"/>
</dbReference>